<name>A0A378LP32_9GAMM</name>
<dbReference type="RefSeq" id="WP_051190615.1">
    <property type="nucleotide sequence ID" value="NZ_CAAAJG010000015.1"/>
</dbReference>
<sequence length="347" mass="38759">MPSERYCRQINLLGEENQLKLAEASVLVIGAGGIGSPALMYLVAGGIGKVGFIDYDFVTLSNLHRQILYTEHDIGSTKSSIAYQKLSSINSETNLIEYNSKLNIEIANSIIPQYDLIIDGSDNFKTRYLVNDICCQLNKPFISSSIFQNKIQIIFFDIKQGCYRCIFPEPPPPFLMNNCSDAGVLGPTTGIAGSMTASLAIKYFVNPNATPVQKIITFDSDTLKTEQLPFSQIDRCSGCHHKSISWPTQNFSVELQKIDLSNYKVIDIREVNEDRKVKLTSDELHIPFSQMIELSNKIPQDKLLVYCQSGVRSDYAVHLLRKNGFHAFSLDQGVSTLKINTDGFAYL</sequence>
<dbReference type="Pfam" id="PF00899">
    <property type="entry name" value="ThiF"/>
    <property type="match status" value="1"/>
</dbReference>
<reference evidence="3 5" key="1">
    <citation type="submission" date="2015-11" db="EMBL/GenBank/DDBJ databases">
        <title>Genomic analysis of 38 Legionella species identifies large and diverse effector repertoires.</title>
        <authorList>
            <person name="Burstein D."/>
            <person name="Amaro F."/>
            <person name="Zusman T."/>
            <person name="Lifshitz Z."/>
            <person name="Cohen O."/>
            <person name="Gilbert J.A."/>
            <person name="Pupko T."/>
            <person name="Shuman H.A."/>
            <person name="Segal G."/>
        </authorList>
    </citation>
    <scope>NUCLEOTIDE SEQUENCE [LARGE SCALE GENOMIC DNA]</scope>
    <source>
        <strain evidence="3 5">ATCC 43877</strain>
    </source>
</reference>
<dbReference type="GO" id="GO:0005829">
    <property type="term" value="C:cytosol"/>
    <property type="evidence" value="ECO:0007669"/>
    <property type="project" value="TreeGrafter"/>
</dbReference>
<comment type="similarity">
    <text evidence="1">Belongs to the HesA/MoeB/ThiF family.</text>
</comment>
<dbReference type="Gene3D" id="3.40.250.10">
    <property type="entry name" value="Rhodanese-like domain"/>
    <property type="match status" value="1"/>
</dbReference>
<evidence type="ECO:0000313" key="4">
    <source>
        <dbReference type="EMBL" id="STY27549.1"/>
    </source>
</evidence>
<protein>
    <submittedName>
        <fullName evidence="3 4">Molybdenum cofactor synthesis protein 3</fullName>
    </submittedName>
</protein>
<dbReference type="GO" id="GO:0016779">
    <property type="term" value="F:nucleotidyltransferase activity"/>
    <property type="evidence" value="ECO:0007669"/>
    <property type="project" value="TreeGrafter"/>
</dbReference>
<dbReference type="AlphaFoldDB" id="A0A378LP32"/>
<dbReference type="FunFam" id="3.40.50.720:FF:000080">
    <property type="entry name" value="Thiazole biosynthesis adenylyltransferase ThiF"/>
    <property type="match status" value="1"/>
</dbReference>
<dbReference type="PANTHER" id="PTHR10953:SF102">
    <property type="entry name" value="ADENYLYLTRANSFERASE AND SULFURTRANSFERASE MOCS3"/>
    <property type="match status" value="1"/>
</dbReference>
<dbReference type="InterPro" id="IPR001763">
    <property type="entry name" value="Rhodanese-like_dom"/>
</dbReference>
<keyword evidence="5" id="KW-1185">Reference proteome</keyword>
<proteinExistence type="inferred from homology"/>
<dbReference type="GO" id="GO:0008146">
    <property type="term" value="F:sulfotransferase activity"/>
    <property type="evidence" value="ECO:0007669"/>
    <property type="project" value="TreeGrafter"/>
</dbReference>
<evidence type="ECO:0000259" key="2">
    <source>
        <dbReference type="PROSITE" id="PS50206"/>
    </source>
</evidence>
<dbReference type="InterPro" id="IPR036873">
    <property type="entry name" value="Rhodanese-like_dom_sf"/>
</dbReference>
<dbReference type="SUPFAM" id="SSF69572">
    <property type="entry name" value="Activating enzymes of the ubiquitin-like proteins"/>
    <property type="match status" value="1"/>
</dbReference>
<dbReference type="EMBL" id="LNYN01000001">
    <property type="protein sequence ID" value="KTD39643.1"/>
    <property type="molecule type" value="Genomic_DNA"/>
</dbReference>
<dbReference type="Proteomes" id="UP000254040">
    <property type="component" value="Unassembled WGS sequence"/>
</dbReference>
<dbReference type="EMBL" id="UGOG01000002">
    <property type="protein sequence ID" value="STY27549.1"/>
    <property type="molecule type" value="Genomic_DNA"/>
</dbReference>
<dbReference type="PANTHER" id="PTHR10953">
    <property type="entry name" value="UBIQUITIN-ACTIVATING ENZYME E1"/>
    <property type="match status" value="1"/>
</dbReference>
<dbReference type="CDD" id="cd00757">
    <property type="entry name" value="ThiF_MoeB_HesA_family"/>
    <property type="match status" value="1"/>
</dbReference>
<evidence type="ECO:0000256" key="1">
    <source>
        <dbReference type="ARBA" id="ARBA00009919"/>
    </source>
</evidence>
<dbReference type="Proteomes" id="UP000054985">
    <property type="component" value="Unassembled WGS sequence"/>
</dbReference>
<feature type="domain" description="Rhodanese" evidence="2">
    <location>
        <begin position="259"/>
        <end position="346"/>
    </location>
</feature>
<dbReference type="GO" id="GO:0004792">
    <property type="term" value="F:thiosulfate-cyanide sulfurtransferase activity"/>
    <property type="evidence" value="ECO:0007669"/>
    <property type="project" value="TreeGrafter"/>
</dbReference>
<dbReference type="Gene3D" id="3.40.50.720">
    <property type="entry name" value="NAD(P)-binding Rossmann-like Domain"/>
    <property type="match status" value="1"/>
</dbReference>
<dbReference type="InterPro" id="IPR000594">
    <property type="entry name" value="ThiF_NAD_FAD-bd"/>
</dbReference>
<dbReference type="STRING" id="39962.Lmor_0009"/>
<accession>A0A378LP32</accession>
<gene>
    <name evidence="4" type="primary">moeZ_2</name>
    <name evidence="3" type="ORF">Lmor_0009</name>
    <name evidence="4" type="ORF">NCTC12239_03227</name>
</gene>
<dbReference type="InterPro" id="IPR035985">
    <property type="entry name" value="Ubiquitin-activating_enz"/>
</dbReference>
<dbReference type="GO" id="GO:0008641">
    <property type="term" value="F:ubiquitin-like modifier activating enzyme activity"/>
    <property type="evidence" value="ECO:0007669"/>
    <property type="project" value="InterPro"/>
</dbReference>
<evidence type="ECO:0000313" key="3">
    <source>
        <dbReference type="EMBL" id="KTD39643.1"/>
    </source>
</evidence>
<evidence type="ECO:0000313" key="5">
    <source>
        <dbReference type="Proteomes" id="UP000054985"/>
    </source>
</evidence>
<dbReference type="InterPro" id="IPR045886">
    <property type="entry name" value="ThiF/MoeB/HesA"/>
</dbReference>
<reference evidence="4 6" key="2">
    <citation type="submission" date="2018-06" db="EMBL/GenBank/DDBJ databases">
        <authorList>
            <consortium name="Pathogen Informatics"/>
            <person name="Doyle S."/>
        </authorList>
    </citation>
    <scope>NUCLEOTIDE SEQUENCE [LARGE SCALE GENOMIC DNA]</scope>
    <source>
        <strain evidence="4 6">NCTC12239</strain>
    </source>
</reference>
<organism evidence="4 6">
    <name type="scientific">Legionella moravica</name>
    <dbReference type="NCBI Taxonomy" id="39962"/>
    <lineage>
        <taxon>Bacteria</taxon>
        <taxon>Pseudomonadati</taxon>
        <taxon>Pseudomonadota</taxon>
        <taxon>Gammaproteobacteria</taxon>
        <taxon>Legionellales</taxon>
        <taxon>Legionellaceae</taxon>
        <taxon>Legionella</taxon>
    </lineage>
</organism>
<evidence type="ECO:0000313" key="6">
    <source>
        <dbReference type="Proteomes" id="UP000254040"/>
    </source>
</evidence>
<dbReference type="PROSITE" id="PS50206">
    <property type="entry name" value="RHODANESE_3"/>
    <property type="match status" value="1"/>
</dbReference>
<dbReference type="Pfam" id="PF00581">
    <property type="entry name" value="Rhodanese"/>
    <property type="match status" value="1"/>
</dbReference>
<dbReference type="OrthoDB" id="9804286at2"/>